<protein>
    <submittedName>
        <fullName evidence="1">Uncharacterized protein</fullName>
    </submittedName>
</protein>
<organism evidence="1">
    <name type="scientific">Anguilla anguilla</name>
    <name type="common">European freshwater eel</name>
    <name type="synonym">Muraena anguilla</name>
    <dbReference type="NCBI Taxonomy" id="7936"/>
    <lineage>
        <taxon>Eukaryota</taxon>
        <taxon>Metazoa</taxon>
        <taxon>Chordata</taxon>
        <taxon>Craniata</taxon>
        <taxon>Vertebrata</taxon>
        <taxon>Euteleostomi</taxon>
        <taxon>Actinopterygii</taxon>
        <taxon>Neopterygii</taxon>
        <taxon>Teleostei</taxon>
        <taxon>Anguilliformes</taxon>
        <taxon>Anguillidae</taxon>
        <taxon>Anguilla</taxon>
    </lineage>
</organism>
<reference evidence="1" key="2">
    <citation type="journal article" date="2015" name="Fish Shellfish Immunol.">
        <title>Early steps in the European eel (Anguilla anguilla)-Vibrio vulnificus interaction in the gills: Role of the RtxA13 toxin.</title>
        <authorList>
            <person name="Callol A."/>
            <person name="Pajuelo D."/>
            <person name="Ebbesson L."/>
            <person name="Teles M."/>
            <person name="MacKenzie S."/>
            <person name="Amaro C."/>
        </authorList>
    </citation>
    <scope>NUCLEOTIDE SEQUENCE</scope>
</reference>
<dbReference type="AlphaFoldDB" id="A0A0E9WNQ2"/>
<dbReference type="EMBL" id="GBXM01016538">
    <property type="protein sequence ID" value="JAH92039.1"/>
    <property type="molecule type" value="Transcribed_RNA"/>
</dbReference>
<accession>A0A0E9WNQ2</accession>
<reference evidence="1" key="1">
    <citation type="submission" date="2014-11" db="EMBL/GenBank/DDBJ databases">
        <authorList>
            <person name="Amaro Gonzalez C."/>
        </authorList>
    </citation>
    <scope>NUCLEOTIDE SEQUENCE</scope>
</reference>
<sequence>MDAMNSACPSEKETDYVQIHAATFPGAVRNNKNDQEKLSTVVKSVHRKLRRKYREGRRFCGVEGTGFCCAKIACSVS</sequence>
<name>A0A0E9WNQ2_ANGAN</name>
<evidence type="ECO:0000313" key="1">
    <source>
        <dbReference type="EMBL" id="JAH92039.1"/>
    </source>
</evidence>
<proteinExistence type="predicted"/>